<comment type="caution">
    <text evidence="1">The sequence shown here is derived from an EMBL/GenBank/DDBJ whole genome shotgun (WGS) entry which is preliminary data.</text>
</comment>
<dbReference type="PANTHER" id="PTHR37159:SF1">
    <property type="entry name" value="GH11867P"/>
    <property type="match status" value="1"/>
</dbReference>
<evidence type="ECO:0008006" key="3">
    <source>
        <dbReference type="Google" id="ProtNLM"/>
    </source>
</evidence>
<keyword evidence="2" id="KW-1185">Reference proteome</keyword>
<accession>A0A834JCC0</accession>
<evidence type="ECO:0000313" key="2">
    <source>
        <dbReference type="Proteomes" id="UP000614350"/>
    </source>
</evidence>
<dbReference type="AlphaFoldDB" id="A0A834JCC0"/>
<dbReference type="PANTHER" id="PTHR37159">
    <property type="entry name" value="GH11867P"/>
    <property type="match status" value="1"/>
</dbReference>
<dbReference type="EMBL" id="JACSEA010000014">
    <property type="protein sequence ID" value="KAF7385764.1"/>
    <property type="molecule type" value="Genomic_DNA"/>
</dbReference>
<reference evidence="1" key="1">
    <citation type="journal article" date="2020" name="G3 (Bethesda)">
        <title>High-Quality Assemblies for Three Invasive Social Wasps from the &lt;i&gt;Vespula&lt;/i&gt; Genus.</title>
        <authorList>
            <person name="Harrop T.W.R."/>
            <person name="Guhlin J."/>
            <person name="McLaughlin G.M."/>
            <person name="Permina E."/>
            <person name="Stockwell P."/>
            <person name="Gilligan J."/>
            <person name="Le Lec M.F."/>
            <person name="Gruber M.A.M."/>
            <person name="Quinn O."/>
            <person name="Lovegrove M."/>
            <person name="Duncan E.J."/>
            <person name="Remnant E.J."/>
            <person name="Van Eeckhoven J."/>
            <person name="Graham B."/>
            <person name="Knapp R.A."/>
            <person name="Langford K.W."/>
            <person name="Kronenberg Z."/>
            <person name="Press M.O."/>
            <person name="Eacker S.M."/>
            <person name="Wilson-Rankin E.E."/>
            <person name="Purcell J."/>
            <person name="Lester P.J."/>
            <person name="Dearden P.K."/>
        </authorList>
    </citation>
    <scope>NUCLEOTIDE SEQUENCE</scope>
    <source>
        <strain evidence="1">Marl-1</strain>
    </source>
</reference>
<dbReference type="Proteomes" id="UP000614350">
    <property type="component" value="Unassembled WGS sequence"/>
</dbReference>
<gene>
    <name evidence="1" type="ORF">HZH66_011606</name>
</gene>
<organism evidence="1 2">
    <name type="scientific">Vespula vulgaris</name>
    <name type="common">Yellow jacket</name>
    <name type="synonym">Wasp</name>
    <dbReference type="NCBI Taxonomy" id="7454"/>
    <lineage>
        <taxon>Eukaryota</taxon>
        <taxon>Metazoa</taxon>
        <taxon>Ecdysozoa</taxon>
        <taxon>Arthropoda</taxon>
        <taxon>Hexapoda</taxon>
        <taxon>Insecta</taxon>
        <taxon>Pterygota</taxon>
        <taxon>Neoptera</taxon>
        <taxon>Endopterygota</taxon>
        <taxon>Hymenoptera</taxon>
        <taxon>Apocrita</taxon>
        <taxon>Aculeata</taxon>
        <taxon>Vespoidea</taxon>
        <taxon>Vespidae</taxon>
        <taxon>Vespinae</taxon>
        <taxon>Vespula</taxon>
    </lineage>
</organism>
<sequence>MKTEEEDEEEEREEFESLVKELYGDVDFWNKITERSYDETRKELEGIFGKRLNLLSETHIRNLYFINFLGNHDGPSSPEKPDWLDREKFRKGQRFARDNIAGFFLGQLYGLFLLLCHDDSLRSIIATRKSHTPYLAFKRYLSTGQRVRNWYTEDPWCEGTKAYKDIQTVKRMHLDASTRVNRFDWEEMESKSAIRDPYCPALRFITDDFSTILPPDSSSAQLYAEQSKYLRTNANAKRINQSEMAYTLFGFMGLPVLYPDHFGIYPKTDEDLDNFCYVWRCIGYLLGIDEEINICRGSLDDVKARCRWYIDELAKPALQRLEPQWEHMTRCVVEGNLYFTTVCNFETIVLCIADIVGIEMPIFYSSLTYSQRIKYYLHKYFLRYGLKYSFVRSFVNEVLNSSFDKALDFDDTRIAELKKKSMSSPLHVSVGK</sequence>
<proteinExistence type="predicted"/>
<name>A0A834JCC0_VESVU</name>
<protein>
    <recommendedName>
        <fullName evidence="3">ER-bound oxygenase mpaB/mpaB'/Rubber oxygenase catalytic domain-containing protein</fullName>
    </recommendedName>
</protein>
<evidence type="ECO:0000313" key="1">
    <source>
        <dbReference type="EMBL" id="KAF7385764.1"/>
    </source>
</evidence>